<comment type="caution">
    <text evidence="1">The sequence shown here is derived from an EMBL/GenBank/DDBJ whole genome shotgun (WGS) entry which is preliminary data.</text>
</comment>
<dbReference type="SUPFAM" id="SSF48403">
    <property type="entry name" value="Ankyrin repeat"/>
    <property type="match status" value="1"/>
</dbReference>
<dbReference type="InterPro" id="IPR036770">
    <property type="entry name" value="Ankyrin_rpt-contain_sf"/>
</dbReference>
<proteinExistence type="predicted"/>
<dbReference type="Pfam" id="PF12796">
    <property type="entry name" value="Ank_2"/>
    <property type="match status" value="1"/>
</dbReference>
<evidence type="ECO:0000313" key="1">
    <source>
        <dbReference type="EMBL" id="GMH66303.1"/>
    </source>
</evidence>
<organism evidence="1 2">
    <name type="scientific">Triparma retinervis</name>
    <dbReference type="NCBI Taxonomy" id="2557542"/>
    <lineage>
        <taxon>Eukaryota</taxon>
        <taxon>Sar</taxon>
        <taxon>Stramenopiles</taxon>
        <taxon>Ochrophyta</taxon>
        <taxon>Bolidophyceae</taxon>
        <taxon>Parmales</taxon>
        <taxon>Triparmaceae</taxon>
        <taxon>Triparma</taxon>
    </lineage>
</organism>
<dbReference type="AlphaFoldDB" id="A0A9W7E5D6"/>
<dbReference type="EMBL" id="BRXZ01002611">
    <property type="protein sequence ID" value="GMH66303.1"/>
    <property type="molecule type" value="Genomic_DNA"/>
</dbReference>
<evidence type="ECO:0008006" key="3">
    <source>
        <dbReference type="Google" id="ProtNLM"/>
    </source>
</evidence>
<evidence type="ECO:0000313" key="2">
    <source>
        <dbReference type="Proteomes" id="UP001165082"/>
    </source>
</evidence>
<dbReference type="Gene3D" id="1.25.40.20">
    <property type="entry name" value="Ankyrin repeat-containing domain"/>
    <property type="match status" value="1"/>
</dbReference>
<keyword evidence="2" id="KW-1185">Reference proteome</keyword>
<name>A0A9W7E5D6_9STRA</name>
<gene>
    <name evidence="1" type="ORF">TrRE_jg2738</name>
</gene>
<sequence length="385" mass="43713">MYNHKKKSLDLSKLSPIGQMFSEATGIGFLTAHFIGPEAIATGDPRMTHKLHWTGTIDHEDNFRSVSELNPFLQLNLYCTFLNDLDEAKRTLPVVIPTLRGYPLDMVRTPHGLTLLEHAARRGNFEVCEWLVTSPEVKNVCSDKEEGMLKDTCAPLWACYTGNLDIAKMLVSHGADAERTNEVSFNEKPVLFMCTENARLGCVKWLVEEIGVPFRRDILDDVGYCKRNVLESCLLKGSTEEGGGTPGQGHKKCHLWCKKKLEELEGKDEKKKNSAAPEPLDRSPLDSETYNLGLRWYAQGGPFPVPGMERPEYPKEMWGRRHLFDFVLPNEKVESGKRRHIGSLKRSELETLGYEGNNNFSHSQGRWVPYIRGYDSDSDYEYEPI</sequence>
<dbReference type="Proteomes" id="UP001165082">
    <property type="component" value="Unassembled WGS sequence"/>
</dbReference>
<dbReference type="OrthoDB" id="57720at2759"/>
<accession>A0A9W7E5D6</accession>
<dbReference type="InterPro" id="IPR002110">
    <property type="entry name" value="Ankyrin_rpt"/>
</dbReference>
<reference evidence="1" key="1">
    <citation type="submission" date="2022-07" db="EMBL/GenBank/DDBJ databases">
        <title>Genome analysis of Parmales, a sister group of diatoms, reveals the evolutionary specialization of diatoms from phago-mixotrophs to photoautotrophs.</title>
        <authorList>
            <person name="Ban H."/>
            <person name="Sato S."/>
            <person name="Yoshikawa S."/>
            <person name="Kazumasa Y."/>
            <person name="Nakamura Y."/>
            <person name="Ichinomiya M."/>
            <person name="Saitoh K."/>
            <person name="Sato N."/>
            <person name="Blanc-Mathieu R."/>
            <person name="Endo H."/>
            <person name="Kuwata A."/>
            <person name="Ogata H."/>
        </authorList>
    </citation>
    <scope>NUCLEOTIDE SEQUENCE</scope>
</reference>
<protein>
    <recommendedName>
        <fullName evidence="3">Ankyrin repeat protein</fullName>
    </recommendedName>
</protein>
<dbReference type="SMART" id="SM00248">
    <property type="entry name" value="ANK"/>
    <property type="match status" value="3"/>
</dbReference>